<dbReference type="Pfam" id="PF00005">
    <property type="entry name" value="ABC_tran"/>
    <property type="match status" value="1"/>
</dbReference>
<dbReference type="GO" id="GO:0034040">
    <property type="term" value="F:ATPase-coupled lipid transmembrane transporter activity"/>
    <property type="evidence" value="ECO:0007669"/>
    <property type="project" value="TreeGrafter"/>
</dbReference>
<dbReference type="PROSITE" id="PS50929">
    <property type="entry name" value="ABC_TM1F"/>
    <property type="match status" value="1"/>
</dbReference>
<evidence type="ECO:0000256" key="8">
    <source>
        <dbReference type="SAM" id="Phobius"/>
    </source>
</evidence>
<evidence type="ECO:0000313" key="12">
    <source>
        <dbReference type="Proteomes" id="UP000000366"/>
    </source>
</evidence>
<dbReference type="PANTHER" id="PTHR24221:SF654">
    <property type="entry name" value="ATP-BINDING CASSETTE SUB-FAMILY B MEMBER 6"/>
    <property type="match status" value="1"/>
</dbReference>
<dbReference type="InterPro" id="IPR003439">
    <property type="entry name" value="ABC_transporter-like_ATP-bd"/>
</dbReference>
<evidence type="ECO:0000259" key="10">
    <source>
        <dbReference type="PROSITE" id="PS50929"/>
    </source>
</evidence>
<dbReference type="EMBL" id="CP000555">
    <property type="protein sequence ID" value="ABM93961.1"/>
    <property type="molecule type" value="Genomic_DNA"/>
</dbReference>
<keyword evidence="3 8" id="KW-0812">Transmembrane</keyword>
<dbReference type="Pfam" id="PF00664">
    <property type="entry name" value="ABC_membrane"/>
    <property type="match status" value="1"/>
</dbReference>
<keyword evidence="6 8" id="KW-1133">Transmembrane helix</keyword>
<keyword evidence="4" id="KW-0547">Nucleotide-binding</keyword>
<comment type="subcellular location">
    <subcellularLocation>
        <location evidence="1">Cell membrane</location>
        <topology evidence="1">Multi-pass membrane protein</topology>
    </subcellularLocation>
</comment>
<keyword evidence="7 8" id="KW-0472">Membrane</keyword>
<dbReference type="PROSITE" id="PS00211">
    <property type="entry name" value="ABC_TRANSPORTER_1"/>
    <property type="match status" value="1"/>
</dbReference>
<proteinExistence type="predicted"/>
<dbReference type="PROSITE" id="PS50893">
    <property type="entry name" value="ABC_TRANSPORTER_2"/>
    <property type="match status" value="1"/>
</dbReference>
<dbReference type="Gene3D" id="1.20.1560.10">
    <property type="entry name" value="ABC transporter type 1, transmembrane domain"/>
    <property type="match status" value="1"/>
</dbReference>
<dbReference type="HOGENOM" id="CLU_000604_84_3_4"/>
<evidence type="ECO:0000256" key="4">
    <source>
        <dbReference type="ARBA" id="ARBA00022741"/>
    </source>
</evidence>
<evidence type="ECO:0000256" key="1">
    <source>
        <dbReference type="ARBA" id="ARBA00004651"/>
    </source>
</evidence>
<reference evidence="11 12" key="1">
    <citation type="journal article" date="2007" name="J. Bacteriol.">
        <title>Whole-genome analysis of the methyl tert-butyl ether-degrading beta-proteobacterium Methylibium petroleiphilum PM1.</title>
        <authorList>
            <person name="Kane S.R."/>
            <person name="Chakicherla A.Y."/>
            <person name="Chain P.S.G."/>
            <person name="Schmidt R."/>
            <person name="Shin M.W."/>
            <person name="Legler T.C."/>
            <person name="Scow K.M."/>
            <person name="Larimer F.W."/>
            <person name="Lucas S.M."/>
            <person name="Richardson P.M."/>
            <person name="Hristova K.R."/>
        </authorList>
    </citation>
    <scope>NUCLEOTIDE SEQUENCE [LARGE SCALE GENOMIC DNA]</scope>
    <source>
        <strain evidence="12">ATCC BAA-1232 / LMG 22953 / PM1</strain>
    </source>
</reference>
<dbReference type="InterPro" id="IPR017871">
    <property type="entry name" value="ABC_transporter-like_CS"/>
</dbReference>
<dbReference type="SUPFAM" id="SSF90123">
    <property type="entry name" value="ABC transporter transmembrane region"/>
    <property type="match status" value="1"/>
</dbReference>
<dbReference type="InterPro" id="IPR027417">
    <property type="entry name" value="P-loop_NTPase"/>
</dbReference>
<dbReference type="RefSeq" id="WP_011828599.1">
    <property type="nucleotide sequence ID" value="NC_008825.1"/>
</dbReference>
<gene>
    <name evidence="11" type="ordered locus">Mpe_A0999</name>
</gene>
<keyword evidence="5" id="KW-0067">ATP-binding</keyword>
<dbReference type="GO" id="GO:0005524">
    <property type="term" value="F:ATP binding"/>
    <property type="evidence" value="ECO:0007669"/>
    <property type="project" value="UniProtKB-KW"/>
</dbReference>
<dbReference type="PANTHER" id="PTHR24221">
    <property type="entry name" value="ATP-BINDING CASSETTE SUB-FAMILY B"/>
    <property type="match status" value="1"/>
</dbReference>
<feature type="domain" description="ABC transmembrane type-1" evidence="10">
    <location>
        <begin position="30"/>
        <end position="313"/>
    </location>
</feature>
<evidence type="ECO:0000259" key="9">
    <source>
        <dbReference type="PROSITE" id="PS50893"/>
    </source>
</evidence>
<dbReference type="eggNOG" id="COG1132">
    <property type="taxonomic scope" value="Bacteria"/>
</dbReference>
<keyword evidence="2" id="KW-1003">Cell membrane</keyword>
<feature type="domain" description="ABC transporter" evidence="9">
    <location>
        <begin position="357"/>
        <end position="590"/>
    </location>
</feature>
<dbReference type="InterPro" id="IPR011527">
    <property type="entry name" value="ABC1_TM_dom"/>
</dbReference>
<dbReference type="InterPro" id="IPR003593">
    <property type="entry name" value="AAA+_ATPase"/>
</dbReference>
<organism evidence="11 12">
    <name type="scientific">Methylibium petroleiphilum (strain ATCC BAA-1232 / LMG 22953 / PM1)</name>
    <dbReference type="NCBI Taxonomy" id="420662"/>
    <lineage>
        <taxon>Bacteria</taxon>
        <taxon>Pseudomonadati</taxon>
        <taxon>Pseudomonadota</taxon>
        <taxon>Betaproteobacteria</taxon>
        <taxon>Burkholderiales</taxon>
        <taxon>Sphaerotilaceae</taxon>
        <taxon>Methylibium</taxon>
    </lineage>
</organism>
<dbReference type="GO" id="GO:0005886">
    <property type="term" value="C:plasma membrane"/>
    <property type="evidence" value="ECO:0007669"/>
    <property type="project" value="UniProtKB-SubCell"/>
</dbReference>
<evidence type="ECO:0000256" key="6">
    <source>
        <dbReference type="ARBA" id="ARBA00022989"/>
    </source>
</evidence>
<name>A2SEH2_METPP</name>
<dbReference type="AlphaFoldDB" id="A2SEH2"/>
<feature type="transmembrane region" description="Helical" evidence="8">
    <location>
        <begin position="169"/>
        <end position="185"/>
    </location>
</feature>
<dbReference type="SUPFAM" id="SSF52540">
    <property type="entry name" value="P-loop containing nucleoside triphosphate hydrolases"/>
    <property type="match status" value="1"/>
</dbReference>
<dbReference type="KEGG" id="mpt:Mpe_A0999"/>
<evidence type="ECO:0000313" key="11">
    <source>
        <dbReference type="EMBL" id="ABM93961.1"/>
    </source>
</evidence>
<dbReference type="GO" id="GO:0140359">
    <property type="term" value="F:ABC-type transporter activity"/>
    <property type="evidence" value="ECO:0007669"/>
    <property type="project" value="InterPro"/>
</dbReference>
<sequence>MTAAAPAGRAPVTLYRALWRHAEGARGQLLGAALLLTTSQLLRLALPWLAGLAINALQGGDLRAAGRWIAALAALYLLSWAAHGPGRILERNVGLRVRETLADALYARIAAAPLAWHDGHHSGELQHRVHQASRALSDFAQTQFVYLASAVNLVGPLVALTLLSRSSGALALAGYVLIGLVILRFDRALMQLARAENDADRRYVAALLDFLAHASTVIGLRLSAASRTLLARRLGAVSAPLRRSVLLNEGKWCAVDVMGLALTWALVAVYVLKTRTPGAQAVMLGAVFMVYQYAQQAAGVVSSMAAHFQSFARMHADHGSAAPIEAAPSRAADPADERIDADADWQVLGVDGLAWDYAARDAAADGGGRAVQGLREVGLALRRGQRVALVGPSGGGKSTLLRVLAGLYTPSGGRLALDGRAADWPRLRRLATLVPQETEVFEASVRENLDFGRACADADLHAALHVSGFDEVLAALGGGLDTALSERGFNLSGGQRQRLCLARGVLAARGSSLLLLDEPTSALDAATEARVLERIAQAFPAACLVASIHRLSLLDRFDTVVLMAAGRVVDAGPRDAVLARQPTLRTVPVPH</sequence>
<protein>
    <submittedName>
        <fullName evidence="11">ABC-type multidrug transport system ATPase and permease component-like protein</fullName>
    </submittedName>
</protein>
<accession>A2SEH2</accession>
<evidence type="ECO:0000256" key="2">
    <source>
        <dbReference type="ARBA" id="ARBA00022475"/>
    </source>
</evidence>
<evidence type="ECO:0000256" key="7">
    <source>
        <dbReference type="ARBA" id="ARBA00023136"/>
    </source>
</evidence>
<evidence type="ECO:0000256" key="5">
    <source>
        <dbReference type="ARBA" id="ARBA00022840"/>
    </source>
</evidence>
<dbReference type="InterPro" id="IPR039421">
    <property type="entry name" value="Type_1_exporter"/>
</dbReference>
<dbReference type="InterPro" id="IPR036640">
    <property type="entry name" value="ABC1_TM_sf"/>
</dbReference>
<dbReference type="GO" id="GO:0016887">
    <property type="term" value="F:ATP hydrolysis activity"/>
    <property type="evidence" value="ECO:0007669"/>
    <property type="project" value="InterPro"/>
</dbReference>
<evidence type="ECO:0000256" key="3">
    <source>
        <dbReference type="ARBA" id="ARBA00022692"/>
    </source>
</evidence>
<keyword evidence="12" id="KW-1185">Reference proteome</keyword>
<dbReference type="SMART" id="SM00382">
    <property type="entry name" value="AAA"/>
    <property type="match status" value="1"/>
</dbReference>
<dbReference type="Gene3D" id="3.40.50.300">
    <property type="entry name" value="P-loop containing nucleotide triphosphate hydrolases"/>
    <property type="match status" value="1"/>
</dbReference>
<dbReference type="STRING" id="420662.Mpe_A0999"/>
<dbReference type="Proteomes" id="UP000000366">
    <property type="component" value="Chromosome"/>
</dbReference>
<feature type="transmembrane region" description="Helical" evidence="8">
    <location>
        <begin position="144"/>
        <end position="163"/>
    </location>
</feature>